<dbReference type="InterPro" id="IPR001104">
    <property type="entry name" value="3-oxo-5_a-steroid_4-DH_C"/>
</dbReference>
<evidence type="ECO:0000256" key="5">
    <source>
        <dbReference type="ARBA" id="ARBA00023136"/>
    </source>
</evidence>
<reference evidence="8 9" key="1">
    <citation type="journal article" date="2013" name="Genome Biol.">
        <title>The genome sequence of the most widely cultivated cacao type and its use to identify candidate genes regulating pod color.</title>
        <authorList>
            <person name="Motamayor J.C."/>
            <person name="Mockaitis K."/>
            <person name="Schmutz J."/>
            <person name="Haiminen N."/>
            <person name="Iii D.L."/>
            <person name="Cornejo O."/>
            <person name="Findley S.D."/>
            <person name="Zheng P."/>
            <person name="Utro F."/>
            <person name="Royaert S."/>
            <person name="Saski C."/>
            <person name="Jenkins J."/>
            <person name="Podicheti R."/>
            <person name="Zhao M."/>
            <person name="Scheffler B.E."/>
            <person name="Stack J.C."/>
            <person name="Feltus F.A."/>
            <person name="Mustiga G.M."/>
            <person name="Amores F."/>
            <person name="Phillips W."/>
            <person name="Marelli J.P."/>
            <person name="May G.D."/>
            <person name="Shapiro H."/>
            <person name="Ma J."/>
            <person name="Bustamante C.D."/>
            <person name="Schnell R.J."/>
            <person name="Main D."/>
            <person name="Gilbert D."/>
            <person name="Parida L."/>
            <person name="Kuhn D.N."/>
        </authorList>
    </citation>
    <scope>NUCLEOTIDE SEQUENCE [LARGE SCALE GENOMIC DNA]</scope>
    <source>
        <strain evidence="9">cv. Matina 1-6</strain>
    </source>
</reference>
<evidence type="ECO:0000256" key="4">
    <source>
        <dbReference type="ARBA" id="ARBA00022989"/>
    </source>
</evidence>
<dbReference type="eggNOG" id="KOG1640">
    <property type="taxonomic scope" value="Eukaryota"/>
</dbReference>
<dbReference type="UniPathway" id="UPA00378"/>
<comment type="subcellular location">
    <subcellularLocation>
        <location evidence="1">Endomembrane system</location>
        <topology evidence="1">Multi-pass membrane protein</topology>
    </subcellularLocation>
</comment>
<evidence type="ECO:0000256" key="3">
    <source>
        <dbReference type="ARBA" id="ARBA00022692"/>
    </source>
</evidence>
<evidence type="ECO:0000256" key="2">
    <source>
        <dbReference type="ARBA" id="ARBA00004922"/>
    </source>
</evidence>
<evidence type="ECO:0000256" key="6">
    <source>
        <dbReference type="SAM" id="Phobius"/>
    </source>
</evidence>
<feature type="transmembrane region" description="Helical" evidence="6">
    <location>
        <begin position="161"/>
        <end position="184"/>
    </location>
</feature>
<keyword evidence="4 6" id="KW-1133">Transmembrane helix</keyword>
<dbReference type="GO" id="GO:0102389">
    <property type="term" value="F:polyprenol reductase activity"/>
    <property type="evidence" value="ECO:0000318"/>
    <property type="project" value="GO_Central"/>
</dbReference>
<dbReference type="GO" id="GO:0006488">
    <property type="term" value="P:dolichol-linked oligosaccharide biosynthetic process"/>
    <property type="evidence" value="ECO:0007669"/>
    <property type="project" value="InterPro"/>
</dbReference>
<protein>
    <submittedName>
        <fullName evidence="8">3-oxo-5-alpha-steroid 4-dehydrogenase family protein</fullName>
    </submittedName>
</protein>
<dbReference type="OMA" id="RFYETNF"/>
<dbReference type="STRING" id="3641.A0A061DYJ5"/>
<feature type="transmembrane region" description="Helical" evidence="6">
    <location>
        <begin position="64"/>
        <end position="84"/>
    </location>
</feature>
<keyword evidence="9" id="KW-1185">Reference proteome</keyword>
<dbReference type="PANTHER" id="PTHR14624">
    <property type="entry name" value="DFG10 PROTEIN"/>
    <property type="match status" value="1"/>
</dbReference>
<dbReference type="Pfam" id="PF02544">
    <property type="entry name" value="Steroid_dh"/>
    <property type="match status" value="1"/>
</dbReference>
<dbReference type="InterPro" id="IPR039698">
    <property type="entry name" value="Dfg10/SRD5A3"/>
</dbReference>
<feature type="transmembrane region" description="Helical" evidence="6">
    <location>
        <begin position="125"/>
        <end position="141"/>
    </location>
</feature>
<name>A0A061DYJ5_THECC</name>
<dbReference type="HOGENOM" id="CLU_044409_1_0_1"/>
<comment type="pathway">
    <text evidence="2">Protein modification; protein glycosylation.</text>
</comment>
<dbReference type="PANTHER" id="PTHR14624:SF0">
    <property type="entry name" value="POLYPRENOL REDUCTASE"/>
    <property type="match status" value="1"/>
</dbReference>
<gene>
    <name evidence="8" type="ORF">TCM_006768</name>
</gene>
<dbReference type="PROSITE" id="PS50244">
    <property type="entry name" value="S5A_REDUCTASE"/>
    <property type="match status" value="1"/>
</dbReference>
<evidence type="ECO:0000313" key="8">
    <source>
        <dbReference type="EMBL" id="EOX97844.1"/>
    </source>
</evidence>
<dbReference type="EMBL" id="CM001880">
    <property type="protein sequence ID" value="EOX97844.1"/>
    <property type="molecule type" value="Genomic_DNA"/>
</dbReference>
<dbReference type="GO" id="GO:0006629">
    <property type="term" value="P:lipid metabolic process"/>
    <property type="evidence" value="ECO:0007669"/>
    <property type="project" value="InterPro"/>
</dbReference>
<evidence type="ECO:0000256" key="1">
    <source>
        <dbReference type="ARBA" id="ARBA00004127"/>
    </source>
</evidence>
<dbReference type="Gramene" id="EOX97844">
    <property type="protein sequence ID" value="EOX97844"/>
    <property type="gene ID" value="TCM_006768"/>
</dbReference>
<sequence length="338" mass="38337">MELGLVTLLRAAWIAVTLPIVIAPIPSSKLSSFHQLVSKFAKRGKTMQPCSCKFTVPHRFFSHVYMVAVVWTTILLLTTWLYAYRMAPLTSESFHILHLASHLTGGSHILSFHKSHLTALEHRYSIWRIVLLLLLMEAQVLRRLFETFNVSNYSPSARMHIFGYLTGLFYYIAAPLSLCCTLAPKVFNFTLSLVAEFIVKGKNQMPAIEIDWCGSVNPLMKLGWSQWIGSAIFLWGWIYQCRCHASLGSVQAHAEQVDDYVIPTGDWFEIVSSPHYLAEIVIYAGMVVASGGGDLTVWLLFVFVVANLGFAAAETHKWYLCKFENYPRNRFAIIPFLY</sequence>
<dbReference type="FunCoup" id="A0A061DYJ5">
    <property type="interactions" value="1925"/>
</dbReference>
<dbReference type="AlphaFoldDB" id="A0A061DYJ5"/>
<evidence type="ECO:0000259" key="7">
    <source>
        <dbReference type="Pfam" id="PF02544"/>
    </source>
</evidence>
<organism evidence="8 9">
    <name type="scientific">Theobroma cacao</name>
    <name type="common">Cacao</name>
    <name type="synonym">Cocoa</name>
    <dbReference type="NCBI Taxonomy" id="3641"/>
    <lineage>
        <taxon>Eukaryota</taxon>
        <taxon>Viridiplantae</taxon>
        <taxon>Streptophyta</taxon>
        <taxon>Embryophyta</taxon>
        <taxon>Tracheophyta</taxon>
        <taxon>Spermatophyta</taxon>
        <taxon>Magnoliopsida</taxon>
        <taxon>eudicotyledons</taxon>
        <taxon>Gunneridae</taxon>
        <taxon>Pentapetalae</taxon>
        <taxon>rosids</taxon>
        <taxon>malvids</taxon>
        <taxon>Malvales</taxon>
        <taxon>Malvaceae</taxon>
        <taxon>Byttnerioideae</taxon>
        <taxon>Theobroma</taxon>
    </lineage>
</organism>
<dbReference type="GO" id="GO:0005783">
    <property type="term" value="C:endoplasmic reticulum"/>
    <property type="evidence" value="ECO:0000318"/>
    <property type="project" value="GO_Central"/>
</dbReference>
<keyword evidence="5 6" id="KW-0472">Membrane</keyword>
<dbReference type="Proteomes" id="UP000026915">
    <property type="component" value="Chromosome 2"/>
</dbReference>
<accession>A0A061DYJ5</accession>
<proteinExistence type="predicted"/>
<keyword evidence="3 6" id="KW-0812">Transmembrane</keyword>
<evidence type="ECO:0000313" key="9">
    <source>
        <dbReference type="Proteomes" id="UP000026915"/>
    </source>
</evidence>
<feature type="domain" description="3-oxo-5-alpha-steroid 4-dehydrogenase C-terminal" evidence="7">
    <location>
        <begin position="225"/>
        <end position="338"/>
    </location>
</feature>
<dbReference type="InParanoid" id="A0A061DYJ5"/>